<keyword evidence="3" id="KW-0479">Metal-binding</keyword>
<dbReference type="SUPFAM" id="SSF52141">
    <property type="entry name" value="Uracil-DNA glycosylase-like"/>
    <property type="match status" value="1"/>
</dbReference>
<feature type="binding site" evidence="3">
    <location>
        <position position="267"/>
    </location>
    <ligand>
        <name>Mg(2+)</name>
        <dbReference type="ChEBI" id="CHEBI:18420"/>
        <label>1</label>
    </ligand>
</feature>
<dbReference type="InterPro" id="IPR036895">
    <property type="entry name" value="Uracil-DNA_glycosylase-like_sf"/>
</dbReference>
<accession>F3ZWK6</accession>
<gene>
    <name evidence="5" type="ordered locus">Mahau_0223</name>
</gene>
<dbReference type="Proteomes" id="UP000008457">
    <property type="component" value="Chromosome"/>
</dbReference>
<feature type="binding site" evidence="3">
    <location>
        <position position="270"/>
    </location>
    <ligand>
        <name>Mg(2+)</name>
        <dbReference type="ChEBI" id="CHEBI:18420"/>
        <label>1</label>
    </ligand>
</feature>
<protein>
    <submittedName>
        <fullName evidence="5">ADP-ribosylation/Crystallin J1</fullName>
    </submittedName>
</protein>
<dbReference type="STRING" id="697281.Mahau_0223"/>
<reference evidence="6" key="1">
    <citation type="submission" date="2010-11" db="EMBL/GenBank/DDBJ databases">
        <title>The complete genome of Mahella australiensis DSM 15567.</title>
        <authorList>
            <consortium name="US DOE Joint Genome Institute (JGI-PGF)"/>
            <person name="Lucas S."/>
            <person name="Copeland A."/>
            <person name="Lapidus A."/>
            <person name="Bruce D."/>
            <person name="Goodwin L."/>
            <person name="Pitluck S."/>
            <person name="Kyrpides N."/>
            <person name="Mavromatis K."/>
            <person name="Pagani I."/>
            <person name="Ivanova N."/>
            <person name="Teshima H."/>
            <person name="Brettin T."/>
            <person name="Detter J.C."/>
            <person name="Han C."/>
            <person name="Tapia R."/>
            <person name="Land M."/>
            <person name="Hauser L."/>
            <person name="Markowitz V."/>
            <person name="Cheng J.-F."/>
            <person name="Hugenholtz P."/>
            <person name="Woyke T."/>
            <person name="Wu D."/>
            <person name="Spring S."/>
            <person name="Pukall R."/>
            <person name="Steenblock K."/>
            <person name="Schneider S."/>
            <person name="Klenk H.-P."/>
            <person name="Eisen J.A."/>
        </authorList>
    </citation>
    <scope>NUCLEOTIDE SEQUENCE [LARGE SCALE GENOMIC DNA]</scope>
    <source>
        <strain evidence="6">DSM 15567 / CIP 107919 / 50-1 BON</strain>
    </source>
</reference>
<feature type="domain" description="Uracil-DNA glycosylase-like" evidence="4">
    <location>
        <begin position="324"/>
        <end position="474"/>
    </location>
</feature>
<organism evidence="5 6">
    <name type="scientific">Mahella australiensis (strain DSM 15567 / CIP 107919 / 50-1 BON)</name>
    <dbReference type="NCBI Taxonomy" id="697281"/>
    <lineage>
        <taxon>Bacteria</taxon>
        <taxon>Bacillati</taxon>
        <taxon>Bacillota</taxon>
        <taxon>Clostridia</taxon>
        <taxon>Thermoanaerobacterales</taxon>
        <taxon>Thermoanaerobacterales Family IV. Incertae Sedis</taxon>
        <taxon>Mahella</taxon>
    </lineage>
</organism>
<dbReference type="GO" id="GO:0000700">
    <property type="term" value="F:mismatch base pair DNA N-glycosylase activity"/>
    <property type="evidence" value="ECO:0007669"/>
    <property type="project" value="InterPro"/>
</dbReference>
<dbReference type="InterPro" id="IPR036705">
    <property type="entry name" value="Ribosyl_crysJ1_sf"/>
</dbReference>
<dbReference type="GO" id="GO:0046872">
    <property type="term" value="F:metal ion binding"/>
    <property type="evidence" value="ECO:0007669"/>
    <property type="project" value="UniProtKB-KW"/>
</dbReference>
<dbReference type="CDD" id="cd10028">
    <property type="entry name" value="UDG-F2_TDG_MUG"/>
    <property type="match status" value="1"/>
</dbReference>
<dbReference type="GO" id="GO:0006285">
    <property type="term" value="P:base-excision repair, AP site formation"/>
    <property type="evidence" value="ECO:0007669"/>
    <property type="project" value="InterPro"/>
</dbReference>
<dbReference type="InterPro" id="IPR005502">
    <property type="entry name" value="Ribosyl_crysJ1"/>
</dbReference>
<evidence type="ECO:0000313" key="6">
    <source>
        <dbReference type="Proteomes" id="UP000008457"/>
    </source>
</evidence>
<dbReference type="eggNOG" id="COG3663">
    <property type="taxonomic scope" value="Bacteria"/>
</dbReference>
<dbReference type="Gene3D" id="1.10.4080.10">
    <property type="entry name" value="ADP-ribosylation/Crystallin J1"/>
    <property type="match status" value="1"/>
</dbReference>
<feature type="binding site" evidence="3">
    <location>
        <position position="64"/>
    </location>
    <ligand>
        <name>Mg(2+)</name>
        <dbReference type="ChEBI" id="CHEBI:18420"/>
        <label>1</label>
    </ligand>
</feature>
<feature type="binding site" evidence="3">
    <location>
        <position position="63"/>
    </location>
    <ligand>
        <name>Mg(2+)</name>
        <dbReference type="ChEBI" id="CHEBI:18420"/>
        <label>1</label>
    </ligand>
</feature>
<evidence type="ECO:0000256" key="2">
    <source>
        <dbReference type="ARBA" id="ARBA00022801"/>
    </source>
</evidence>
<dbReference type="Pfam" id="PF03167">
    <property type="entry name" value="UDG"/>
    <property type="match status" value="1"/>
</dbReference>
<keyword evidence="3" id="KW-0460">Magnesium</keyword>
<evidence type="ECO:0000259" key="4">
    <source>
        <dbReference type="Pfam" id="PF03167"/>
    </source>
</evidence>
<dbReference type="eggNOG" id="COG1397">
    <property type="taxonomic scope" value="Bacteria"/>
</dbReference>
<dbReference type="Pfam" id="PF03747">
    <property type="entry name" value="ADP_ribosyl_GH"/>
    <property type="match status" value="1"/>
</dbReference>
<comment type="similarity">
    <text evidence="1">Belongs to the ADP-ribosylglycohydrolase family.</text>
</comment>
<name>F3ZWK6_MAHA5</name>
<dbReference type="RefSeq" id="WP_013779875.1">
    <property type="nucleotide sequence ID" value="NC_015520.1"/>
</dbReference>
<proteinExistence type="inferred from homology"/>
<dbReference type="PANTHER" id="PTHR16222:SF24">
    <property type="entry name" value="ADP-RIBOSYLHYDROLASE ARH3"/>
    <property type="match status" value="1"/>
</dbReference>
<keyword evidence="6" id="KW-1185">Reference proteome</keyword>
<dbReference type="Gene3D" id="3.40.470.10">
    <property type="entry name" value="Uracil-DNA glycosylase-like domain"/>
    <property type="match status" value="1"/>
</dbReference>
<dbReference type="SUPFAM" id="SSF101478">
    <property type="entry name" value="ADP-ribosylglycohydrolase"/>
    <property type="match status" value="1"/>
</dbReference>
<feature type="binding site" evidence="3">
    <location>
        <position position="62"/>
    </location>
    <ligand>
        <name>Mg(2+)</name>
        <dbReference type="ChEBI" id="CHEBI:18420"/>
        <label>1</label>
    </ligand>
</feature>
<reference evidence="5 6" key="2">
    <citation type="journal article" date="2011" name="Stand. Genomic Sci.">
        <title>Complete genome sequence of Mahella australiensis type strain (50-1 BON).</title>
        <authorList>
            <person name="Sikorski J."/>
            <person name="Teshima H."/>
            <person name="Nolan M."/>
            <person name="Lucas S."/>
            <person name="Hammon N."/>
            <person name="Deshpande S."/>
            <person name="Cheng J.F."/>
            <person name="Pitluck S."/>
            <person name="Liolios K."/>
            <person name="Pagani I."/>
            <person name="Ivanova N."/>
            <person name="Huntemann M."/>
            <person name="Mavromatis K."/>
            <person name="Ovchinikova G."/>
            <person name="Pati A."/>
            <person name="Tapia R."/>
            <person name="Han C."/>
            <person name="Goodwin L."/>
            <person name="Chen A."/>
            <person name="Palaniappan K."/>
            <person name="Land M."/>
            <person name="Hauser L."/>
            <person name="Ngatchou-Djao O.D."/>
            <person name="Rohde M."/>
            <person name="Pukall R."/>
            <person name="Spring S."/>
            <person name="Abt B."/>
            <person name="Goker M."/>
            <person name="Detter J.C."/>
            <person name="Woyke T."/>
            <person name="Bristow J."/>
            <person name="Markowitz V."/>
            <person name="Hugenholtz P."/>
            <person name="Eisen J.A."/>
            <person name="Kyrpides N.C."/>
            <person name="Klenk H.P."/>
            <person name="Lapidus A."/>
        </authorList>
    </citation>
    <scope>NUCLEOTIDE SEQUENCE [LARGE SCALE GENOMIC DNA]</scope>
    <source>
        <strain evidence="6">DSM 15567 / CIP 107919 / 50-1 BON</strain>
    </source>
</reference>
<evidence type="ECO:0000313" key="5">
    <source>
        <dbReference type="EMBL" id="AEE95441.1"/>
    </source>
</evidence>
<dbReference type="InterPro" id="IPR050792">
    <property type="entry name" value="ADP-ribosylglycohydrolase"/>
</dbReference>
<keyword evidence="2" id="KW-0378">Hydrolase</keyword>
<dbReference type="HOGENOM" id="CLU_561194_0_0_9"/>
<comment type="cofactor">
    <cofactor evidence="3">
        <name>Mg(2+)</name>
        <dbReference type="ChEBI" id="CHEBI:18420"/>
    </cofactor>
    <text evidence="3">Binds 2 magnesium ions per subunit.</text>
</comment>
<dbReference type="InterPro" id="IPR005122">
    <property type="entry name" value="Uracil-DNA_glycosylase-like"/>
</dbReference>
<feature type="binding site" evidence="3">
    <location>
        <position position="269"/>
    </location>
    <ligand>
        <name>Mg(2+)</name>
        <dbReference type="ChEBI" id="CHEBI:18420"/>
        <label>1</label>
    </ligand>
</feature>
<dbReference type="OrthoDB" id="9798107at2"/>
<dbReference type="PANTHER" id="PTHR16222">
    <property type="entry name" value="ADP-RIBOSYLGLYCOHYDROLASE"/>
    <property type="match status" value="1"/>
</dbReference>
<dbReference type="AlphaFoldDB" id="F3ZWK6"/>
<evidence type="ECO:0000256" key="1">
    <source>
        <dbReference type="ARBA" id="ARBA00010702"/>
    </source>
</evidence>
<dbReference type="EMBL" id="CP002360">
    <property type="protein sequence ID" value="AEE95441.1"/>
    <property type="molecule type" value="Genomic_DNA"/>
</dbReference>
<dbReference type="KEGG" id="mas:Mahau_0223"/>
<evidence type="ECO:0000256" key="3">
    <source>
        <dbReference type="PIRSR" id="PIRSR605502-1"/>
    </source>
</evidence>
<dbReference type="InterPro" id="IPR015637">
    <property type="entry name" value="MUG/TDG"/>
</dbReference>
<sequence>MDALESRFTGCLIGAAVGDAFGMPLEFLSHDDIKRIYGGPVTDMSPPGPRSPYRHLTKGQYTDDTQMMMALAQAIIEAGFPDPYIIAEKFVEWYHSPGNNRGPGVGCMQACRKLSQGECWDRAGSDSAGNGAAMRVMPVALMYHGDTARIMEFARQQSIITHRDERAIEGAQLIALAVDYLLDGKDPSDLITYLLPYAAMGEIRQQLLKVRALLELKADSEGVFSHMASLGTSGYIVHTMGAALYAFLHSPYDFGQVVVTAANAGDDADTTACIAGALAGACNGFEAIPASWVEALEDHDCIYAMAQRLYSLYMNPYKPVPDMLDYGLKAVFVGFNPGLTSAKEGHYYAYAGNHFWKLLYEAGILPEPLSAKDDRRMLEFGYGMIDIVKYPTRSASEITAQQYQQGRQRLLRALQQYRPRLVCYNGKTIYARLTGAKKVEYGLQPYSAVEGVTDFVAISSSPANAVPYAEKLQCYRQLADIIKKIN</sequence>